<evidence type="ECO:0000256" key="2">
    <source>
        <dbReference type="ARBA" id="ARBA00022692"/>
    </source>
</evidence>
<dbReference type="InterPro" id="IPR004853">
    <property type="entry name" value="Sugar_P_trans_dom"/>
</dbReference>
<accession>A0A0C3QC97</accession>
<feature type="transmembrane region" description="Helical" evidence="5">
    <location>
        <begin position="12"/>
        <end position="31"/>
    </location>
</feature>
<dbReference type="OrthoDB" id="5547497at2759"/>
<gene>
    <name evidence="7" type="ORF">M407DRAFT_182806</name>
</gene>
<dbReference type="Pfam" id="PF03151">
    <property type="entry name" value="TPT"/>
    <property type="match status" value="1"/>
</dbReference>
<protein>
    <recommendedName>
        <fullName evidence="6">Sugar phosphate transporter domain-containing protein</fullName>
    </recommendedName>
</protein>
<feature type="transmembrane region" description="Helical" evidence="5">
    <location>
        <begin position="200"/>
        <end position="217"/>
    </location>
</feature>
<keyword evidence="4 5" id="KW-0472">Membrane</keyword>
<evidence type="ECO:0000313" key="8">
    <source>
        <dbReference type="Proteomes" id="UP000054248"/>
    </source>
</evidence>
<feature type="transmembrane region" description="Helical" evidence="5">
    <location>
        <begin position="77"/>
        <end position="95"/>
    </location>
</feature>
<evidence type="ECO:0000256" key="5">
    <source>
        <dbReference type="SAM" id="Phobius"/>
    </source>
</evidence>
<feature type="domain" description="Sugar phosphate transporter" evidence="6">
    <location>
        <begin position="18"/>
        <end position="308"/>
    </location>
</feature>
<keyword evidence="8" id="KW-1185">Reference proteome</keyword>
<organism evidence="7 8">
    <name type="scientific">Tulasnella calospora MUT 4182</name>
    <dbReference type="NCBI Taxonomy" id="1051891"/>
    <lineage>
        <taxon>Eukaryota</taxon>
        <taxon>Fungi</taxon>
        <taxon>Dikarya</taxon>
        <taxon>Basidiomycota</taxon>
        <taxon>Agaricomycotina</taxon>
        <taxon>Agaricomycetes</taxon>
        <taxon>Cantharellales</taxon>
        <taxon>Tulasnellaceae</taxon>
        <taxon>Tulasnella</taxon>
    </lineage>
</organism>
<evidence type="ECO:0000313" key="7">
    <source>
        <dbReference type="EMBL" id="KIO28295.1"/>
    </source>
</evidence>
<feature type="transmembrane region" description="Helical" evidence="5">
    <location>
        <begin position="43"/>
        <end position="65"/>
    </location>
</feature>
<name>A0A0C3QC97_9AGAM</name>
<feature type="transmembrane region" description="Helical" evidence="5">
    <location>
        <begin position="164"/>
        <end position="188"/>
    </location>
</feature>
<proteinExistence type="predicted"/>
<feature type="transmembrane region" description="Helical" evidence="5">
    <location>
        <begin position="133"/>
        <end position="152"/>
    </location>
</feature>
<evidence type="ECO:0000259" key="6">
    <source>
        <dbReference type="Pfam" id="PF03151"/>
    </source>
</evidence>
<dbReference type="InterPro" id="IPR050186">
    <property type="entry name" value="TPT_transporter"/>
</dbReference>
<sequence length="354" mass="37861">MAGHNEKPASRFTVFATVTFYLVAAIAMVMANKWVLNKTDVPLFFLFTQLVIAVVLFACLHVSGFLFRMPDKPMDMALLKGLLPMVVLGVINLNLNNFTLKYVDASFYQVARGLVLPFTVILSSMMLHHRPSLLIIVAICIVTGGFLLGVAMDLAPGGMSTTTPIGVICGVLSSVTTALQAVVIKQALGVVGGNAMDLSWYNNVLCAIIMLPCIVLAGEVPNVMKLFNEGGPALNTFIYGSAITGVFGFLIGIAGFLSIKITSPITHMVSSAVRGVVQSLVAVWFFGDIITTGRGSSIALILIGSIYYTWLKNEEQVAKERAAAGSASKLESGGYERIPMKDVDADIRKAEATQ</sequence>
<dbReference type="PANTHER" id="PTHR11132">
    <property type="entry name" value="SOLUTE CARRIER FAMILY 35"/>
    <property type="match status" value="1"/>
</dbReference>
<dbReference type="EMBL" id="KN822996">
    <property type="protein sequence ID" value="KIO28295.1"/>
    <property type="molecule type" value="Genomic_DNA"/>
</dbReference>
<evidence type="ECO:0000256" key="4">
    <source>
        <dbReference type="ARBA" id="ARBA00023136"/>
    </source>
</evidence>
<keyword evidence="3 5" id="KW-1133">Transmembrane helix</keyword>
<comment type="subcellular location">
    <subcellularLocation>
        <location evidence="1">Membrane</location>
        <topology evidence="1">Multi-pass membrane protein</topology>
    </subcellularLocation>
</comment>
<feature type="transmembrane region" description="Helical" evidence="5">
    <location>
        <begin position="107"/>
        <end position="126"/>
    </location>
</feature>
<dbReference type="GO" id="GO:0016020">
    <property type="term" value="C:membrane"/>
    <property type="evidence" value="ECO:0007669"/>
    <property type="project" value="UniProtKB-SubCell"/>
</dbReference>
<dbReference type="AlphaFoldDB" id="A0A0C3QC97"/>
<dbReference type="HOGENOM" id="CLU_044894_0_1_1"/>
<dbReference type="SUPFAM" id="SSF103481">
    <property type="entry name" value="Multidrug resistance efflux transporter EmrE"/>
    <property type="match status" value="1"/>
</dbReference>
<evidence type="ECO:0000256" key="1">
    <source>
        <dbReference type="ARBA" id="ARBA00004141"/>
    </source>
</evidence>
<dbReference type="Proteomes" id="UP000054248">
    <property type="component" value="Unassembled WGS sequence"/>
</dbReference>
<reference evidence="8" key="2">
    <citation type="submission" date="2015-01" db="EMBL/GenBank/DDBJ databases">
        <title>Evolutionary Origins and Diversification of the Mycorrhizal Mutualists.</title>
        <authorList>
            <consortium name="DOE Joint Genome Institute"/>
            <consortium name="Mycorrhizal Genomics Consortium"/>
            <person name="Kohler A."/>
            <person name="Kuo A."/>
            <person name="Nagy L.G."/>
            <person name="Floudas D."/>
            <person name="Copeland A."/>
            <person name="Barry K.W."/>
            <person name="Cichocki N."/>
            <person name="Veneault-Fourrey C."/>
            <person name="LaButti K."/>
            <person name="Lindquist E.A."/>
            <person name="Lipzen A."/>
            <person name="Lundell T."/>
            <person name="Morin E."/>
            <person name="Murat C."/>
            <person name="Riley R."/>
            <person name="Ohm R."/>
            <person name="Sun H."/>
            <person name="Tunlid A."/>
            <person name="Henrissat B."/>
            <person name="Grigoriev I.V."/>
            <person name="Hibbett D.S."/>
            <person name="Martin F."/>
        </authorList>
    </citation>
    <scope>NUCLEOTIDE SEQUENCE [LARGE SCALE GENOMIC DNA]</scope>
    <source>
        <strain evidence="8">MUT 4182</strain>
    </source>
</reference>
<reference evidence="7 8" key="1">
    <citation type="submission" date="2014-04" db="EMBL/GenBank/DDBJ databases">
        <authorList>
            <consortium name="DOE Joint Genome Institute"/>
            <person name="Kuo A."/>
            <person name="Girlanda M."/>
            <person name="Perotto S."/>
            <person name="Kohler A."/>
            <person name="Nagy L.G."/>
            <person name="Floudas D."/>
            <person name="Copeland A."/>
            <person name="Barry K.W."/>
            <person name="Cichocki N."/>
            <person name="Veneault-Fourrey C."/>
            <person name="LaButti K."/>
            <person name="Lindquist E.A."/>
            <person name="Lipzen A."/>
            <person name="Lundell T."/>
            <person name="Morin E."/>
            <person name="Murat C."/>
            <person name="Sun H."/>
            <person name="Tunlid A."/>
            <person name="Henrissat B."/>
            <person name="Grigoriev I.V."/>
            <person name="Hibbett D.S."/>
            <person name="Martin F."/>
            <person name="Nordberg H.P."/>
            <person name="Cantor M.N."/>
            <person name="Hua S.X."/>
        </authorList>
    </citation>
    <scope>NUCLEOTIDE SEQUENCE [LARGE SCALE GENOMIC DNA]</scope>
    <source>
        <strain evidence="7 8">MUT 4182</strain>
    </source>
</reference>
<dbReference type="InterPro" id="IPR037185">
    <property type="entry name" value="EmrE-like"/>
</dbReference>
<evidence type="ECO:0000256" key="3">
    <source>
        <dbReference type="ARBA" id="ARBA00022989"/>
    </source>
</evidence>
<feature type="transmembrane region" description="Helical" evidence="5">
    <location>
        <begin position="237"/>
        <end position="259"/>
    </location>
</feature>
<dbReference type="STRING" id="1051891.A0A0C3QC97"/>
<keyword evidence="2 5" id="KW-0812">Transmembrane</keyword>